<keyword evidence="2" id="KW-0285">Flavoprotein</keyword>
<comment type="similarity">
    <text evidence="1">Belongs to the FMO family.</text>
</comment>
<keyword evidence="4" id="KW-0560">Oxidoreductase</keyword>
<dbReference type="Pfam" id="PF00743">
    <property type="entry name" value="FMO-like"/>
    <property type="match status" value="1"/>
</dbReference>
<evidence type="ECO:0000256" key="4">
    <source>
        <dbReference type="ARBA" id="ARBA00023002"/>
    </source>
</evidence>
<dbReference type="GeneID" id="55966916"/>
<dbReference type="InterPro" id="IPR045632">
    <property type="entry name" value="DUF6314"/>
</dbReference>
<dbReference type="Gene3D" id="3.50.50.60">
    <property type="entry name" value="FAD/NAD(P)-binding domain"/>
    <property type="match status" value="1"/>
</dbReference>
<protein>
    <submittedName>
        <fullName evidence="6">Pyridine nucleotide-disulfide oxidoreductase</fullName>
    </submittedName>
</protein>
<dbReference type="RefSeq" id="XP_035325601.1">
    <property type="nucleotide sequence ID" value="XM_035462671.1"/>
</dbReference>
<gene>
    <name evidence="6" type="ORF">GMORB2_0686</name>
</gene>
<name>A0A9P5D9W4_9HYPO</name>
<dbReference type="InterPro" id="IPR020946">
    <property type="entry name" value="Flavin_mOase-like"/>
</dbReference>
<evidence type="ECO:0000313" key="6">
    <source>
        <dbReference type="EMBL" id="KAF4126949.1"/>
    </source>
</evidence>
<dbReference type="Proteomes" id="UP000749293">
    <property type="component" value="Unassembled WGS sequence"/>
</dbReference>
<feature type="domain" description="DUF6314" evidence="5">
    <location>
        <begin position="562"/>
        <end position="736"/>
    </location>
</feature>
<feature type="non-terminal residue" evidence="6">
    <location>
        <position position="1"/>
    </location>
</feature>
<dbReference type="GO" id="GO:0050661">
    <property type="term" value="F:NADP binding"/>
    <property type="evidence" value="ECO:0007669"/>
    <property type="project" value="InterPro"/>
</dbReference>
<dbReference type="SUPFAM" id="SSF51905">
    <property type="entry name" value="FAD/NAD(P)-binding domain"/>
    <property type="match status" value="1"/>
</dbReference>
<dbReference type="GO" id="GO:0004499">
    <property type="term" value="F:N,N-dimethylaniline monooxygenase activity"/>
    <property type="evidence" value="ECO:0007669"/>
    <property type="project" value="InterPro"/>
</dbReference>
<dbReference type="OrthoDB" id="66881at2759"/>
<keyword evidence="7" id="KW-1185">Reference proteome</keyword>
<organism evidence="6 7">
    <name type="scientific">Geosmithia morbida</name>
    <dbReference type="NCBI Taxonomy" id="1094350"/>
    <lineage>
        <taxon>Eukaryota</taxon>
        <taxon>Fungi</taxon>
        <taxon>Dikarya</taxon>
        <taxon>Ascomycota</taxon>
        <taxon>Pezizomycotina</taxon>
        <taxon>Sordariomycetes</taxon>
        <taxon>Hypocreomycetidae</taxon>
        <taxon>Hypocreales</taxon>
        <taxon>Bionectriaceae</taxon>
        <taxon>Geosmithia</taxon>
    </lineage>
</organism>
<dbReference type="InterPro" id="IPR050346">
    <property type="entry name" value="FMO-like"/>
</dbReference>
<sequence>AGPSGIIAAKTFLHNAREGAFRVTLYESKNDVGGLWPTSKTDSERMIHPLMVTNQSRYTMHFSDLAWEDDAPQMPTAWMVGQYLHRYTKRYLSSHPRFHLHLGTRVLSAAPSPDGWEVAVETGDGVRLHCFDRVIVASGFFGDPVVPGCLDKPMGDIPVVHSSAYRDLEGLLGSGEPGGGKILVVGGQMSGVEVANTIACHLSSAVNSPDASGIRDVDKYRVEHIVQDPAWVFPYLTSPEPTKKDPHFLPIDFSSYNLNNRPQPLVNSQGHISESASYRAHSVLEGMLGIDQTSIAGLTGGARDMARSRPPYVAVSDTYCDFTRQGLIVHSRGKLEAFHGTSASVVCEGVEKEVQNVAAIVVAAGFDGSSGLDILSQAVLDKLSYSPRHPNQPVALAFHGTHHPEVPGLGFVGYYRAPYWGVMQMQARFLSRYWSPPQTRPDHPTSSKLTEKLALDDSISRTLDLRDDPRCSQFPMGDFVFIVQDIADALELPMETSLPEGLPPLADNGKPIDMVVPARYADETDSLEARNETHKTLEATKQAILTGLTTPRSVARAVFRSLLGTWRLRRELKSQLPTHPSGTFTGEARFLLRQRTEDGLRCTGDAPPARPLGSTSPDQLEYLYIEEGKFTSSNGFTFSASRRYVWRYDEATDKMSVWFVKDGDNKRTDYLFHEIEFMPGAGAEGWPAKADHLCIDDYYEVNYSFIFEAVNVATWTAGYRVNGPNKNYSIRGTYDRCSAPAVDG</sequence>
<accession>A0A9P5D9W4</accession>
<evidence type="ECO:0000256" key="2">
    <source>
        <dbReference type="ARBA" id="ARBA00022630"/>
    </source>
</evidence>
<keyword evidence="3" id="KW-0274">FAD</keyword>
<dbReference type="AlphaFoldDB" id="A0A9P5D9W4"/>
<dbReference type="PANTHER" id="PTHR23023">
    <property type="entry name" value="DIMETHYLANILINE MONOOXYGENASE"/>
    <property type="match status" value="1"/>
</dbReference>
<dbReference type="GO" id="GO:0050660">
    <property type="term" value="F:flavin adenine dinucleotide binding"/>
    <property type="evidence" value="ECO:0007669"/>
    <property type="project" value="InterPro"/>
</dbReference>
<proteinExistence type="inferred from homology"/>
<evidence type="ECO:0000256" key="3">
    <source>
        <dbReference type="ARBA" id="ARBA00022827"/>
    </source>
</evidence>
<dbReference type="InterPro" id="IPR036188">
    <property type="entry name" value="FAD/NAD-bd_sf"/>
</dbReference>
<reference evidence="6" key="1">
    <citation type="submission" date="2020-03" db="EMBL/GenBank/DDBJ databases">
        <title>Site-based positive gene gene selection in Geosmithia morbida across the United States reveals a broad range of putative effectors and factors for local host and environmental adapation.</title>
        <authorList>
            <person name="Onufrak A."/>
            <person name="Murdoch R.W."/>
            <person name="Gazis R."/>
            <person name="Huff M."/>
            <person name="Staton M."/>
            <person name="Klingeman W."/>
            <person name="Hadziabdic D."/>
        </authorList>
    </citation>
    <scope>NUCLEOTIDE SEQUENCE</scope>
    <source>
        <strain evidence="6">1262</strain>
    </source>
</reference>
<evidence type="ECO:0000259" key="5">
    <source>
        <dbReference type="Pfam" id="PF19834"/>
    </source>
</evidence>
<evidence type="ECO:0000313" key="7">
    <source>
        <dbReference type="Proteomes" id="UP000749293"/>
    </source>
</evidence>
<evidence type="ECO:0000256" key="1">
    <source>
        <dbReference type="ARBA" id="ARBA00009183"/>
    </source>
</evidence>
<dbReference type="Pfam" id="PF19834">
    <property type="entry name" value="DUF6314"/>
    <property type="match status" value="1"/>
</dbReference>
<comment type="caution">
    <text evidence="6">The sequence shown here is derived from an EMBL/GenBank/DDBJ whole genome shotgun (WGS) entry which is preliminary data.</text>
</comment>
<dbReference type="EMBL" id="JAANYQ010000001">
    <property type="protein sequence ID" value="KAF4126949.1"/>
    <property type="molecule type" value="Genomic_DNA"/>
</dbReference>